<dbReference type="Proteomes" id="UP001341840">
    <property type="component" value="Unassembled WGS sequence"/>
</dbReference>
<accession>A0ABU6R3J8</accession>
<name>A0ABU6R3J8_9FABA</name>
<reference evidence="1 2" key="1">
    <citation type="journal article" date="2023" name="Plants (Basel)">
        <title>Bridging the Gap: Combining Genomics and Transcriptomics Approaches to Understand Stylosanthes scabra, an Orphan Legume from the Brazilian Caatinga.</title>
        <authorList>
            <person name="Ferreira-Neto J.R.C."/>
            <person name="da Silva M.D."/>
            <person name="Binneck E."/>
            <person name="de Melo N.F."/>
            <person name="da Silva R.H."/>
            <person name="de Melo A.L.T.M."/>
            <person name="Pandolfi V."/>
            <person name="Bustamante F.O."/>
            <person name="Brasileiro-Vidal A.C."/>
            <person name="Benko-Iseppon A.M."/>
        </authorList>
    </citation>
    <scope>NUCLEOTIDE SEQUENCE [LARGE SCALE GENOMIC DNA]</scope>
    <source>
        <tissue evidence="1">Leaves</tissue>
    </source>
</reference>
<comment type="caution">
    <text evidence="1">The sequence shown here is derived from an EMBL/GenBank/DDBJ whole genome shotgun (WGS) entry which is preliminary data.</text>
</comment>
<gene>
    <name evidence="1" type="ORF">PIB30_007865</name>
</gene>
<evidence type="ECO:0000313" key="1">
    <source>
        <dbReference type="EMBL" id="MED6118975.1"/>
    </source>
</evidence>
<keyword evidence="2" id="KW-1185">Reference proteome</keyword>
<organism evidence="1 2">
    <name type="scientific">Stylosanthes scabra</name>
    <dbReference type="NCBI Taxonomy" id="79078"/>
    <lineage>
        <taxon>Eukaryota</taxon>
        <taxon>Viridiplantae</taxon>
        <taxon>Streptophyta</taxon>
        <taxon>Embryophyta</taxon>
        <taxon>Tracheophyta</taxon>
        <taxon>Spermatophyta</taxon>
        <taxon>Magnoliopsida</taxon>
        <taxon>eudicotyledons</taxon>
        <taxon>Gunneridae</taxon>
        <taxon>Pentapetalae</taxon>
        <taxon>rosids</taxon>
        <taxon>fabids</taxon>
        <taxon>Fabales</taxon>
        <taxon>Fabaceae</taxon>
        <taxon>Papilionoideae</taxon>
        <taxon>50 kb inversion clade</taxon>
        <taxon>dalbergioids sensu lato</taxon>
        <taxon>Dalbergieae</taxon>
        <taxon>Pterocarpus clade</taxon>
        <taxon>Stylosanthes</taxon>
    </lineage>
</organism>
<sequence length="86" mass="9687">MYPVVILEELKSVILRNMGLGAVGTVLVRRVREVWLAKQKAVSKLYSDWEESYAIIPKLLAALQYFGEGTVVDLRVGPYYNGDIVD</sequence>
<protein>
    <submittedName>
        <fullName evidence="1">Uncharacterized protein</fullName>
    </submittedName>
</protein>
<dbReference type="EMBL" id="JASCZI010030225">
    <property type="protein sequence ID" value="MED6118975.1"/>
    <property type="molecule type" value="Genomic_DNA"/>
</dbReference>
<evidence type="ECO:0000313" key="2">
    <source>
        <dbReference type="Proteomes" id="UP001341840"/>
    </source>
</evidence>
<proteinExistence type="predicted"/>